<sequence length="228" mass="26532">MASTNDSAAAESKRHIFPFFSLPRELRDAVYEDAALKVERVQECPNEGVALKTKALCPKLLRINKQFHTEYIEANKKNPDLASLILTDRVLDAGGRGFVKFPPWTATITTLKFNCAYACDHPHLFARKMVMTEIKLYIKDCTHQLPQNANVDIRLNIHDDHQEPFIRQQLEEKFTGIPHLRSLKVWDHGDPDEWVRVDATGVRRCNIDEEEPFWDPMLEWDKEKTMWM</sequence>
<gene>
    <name evidence="1" type="ORF">HII31_05205</name>
</gene>
<comment type="caution">
    <text evidence="1">The sequence shown here is derived from an EMBL/GenBank/DDBJ whole genome shotgun (WGS) entry which is preliminary data.</text>
</comment>
<organism evidence="1 2">
    <name type="scientific">Pseudocercospora fuligena</name>
    <dbReference type="NCBI Taxonomy" id="685502"/>
    <lineage>
        <taxon>Eukaryota</taxon>
        <taxon>Fungi</taxon>
        <taxon>Dikarya</taxon>
        <taxon>Ascomycota</taxon>
        <taxon>Pezizomycotina</taxon>
        <taxon>Dothideomycetes</taxon>
        <taxon>Dothideomycetidae</taxon>
        <taxon>Mycosphaerellales</taxon>
        <taxon>Mycosphaerellaceae</taxon>
        <taxon>Pseudocercospora</taxon>
    </lineage>
</organism>
<accession>A0A8H6RKD5</accession>
<dbReference type="Proteomes" id="UP000660729">
    <property type="component" value="Unassembled WGS sequence"/>
</dbReference>
<evidence type="ECO:0008006" key="3">
    <source>
        <dbReference type="Google" id="ProtNLM"/>
    </source>
</evidence>
<reference evidence="1" key="1">
    <citation type="submission" date="2020-04" db="EMBL/GenBank/DDBJ databases">
        <title>Draft genome resource of the tomato pathogen Pseudocercospora fuligena.</title>
        <authorList>
            <person name="Zaccaron A."/>
        </authorList>
    </citation>
    <scope>NUCLEOTIDE SEQUENCE</scope>
    <source>
        <strain evidence="1">PF001</strain>
    </source>
</reference>
<name>A0A8H6RKD5_9PEZI</name>
<dbReference type="AlphaFoldDB" id="A0A8H6RKD5"/>
<dbReference type="OrthoDB" id="3650808at2759"/>
<dbReference type="EMBL" id="JABCIY010000085">
    <property type="protein sequence ID" value="KAF7193425.1"/>
    <property type="molecule type" value="Genomic_DNA"/>
</dbReference>
<evidence type="ECO:0000313" key="2">
    <source>
        <dbReference type="Proteomes" id="UP000660729"/>
    </source>
</evidence>
<proteinExistence type="predicted"/>
<protein>
    <recommendedName>
        <fullName evidence="3">F-box domain-containing protein</fullName>
    </recommendedName>
</protein>
<keyword evidence="2" id="KW-1185">Reference proteome</keyword>
<evidence type="ECO:0000313" key="1">
    <source>
        <dbReference type="EMBL" id="KAF7193425.1"/>
    </source>
</evidence>